<dbReference type="Pfam" id="PF04203">
    <property type="entry name" value="Sortase"/>
    <property type="match status" value="1"/>
</dbReference>
<evidence type="ECO:0000313" key="2">
    <source>
        <dbReference type="EMBL" id="MPV85435.1"/>
    </source>
</evidence>
<dbReference type="CDD" id="cd05828">
    <property type="entry name" value="Sortase_D_1"/>
    <property type="match status" value="1"/>
</dbReference>
<name>A0A6N7EUZ8_9GAMM</name>
<dbReference type="RefSeq" id="WP_152808690.1">
    <property type="nucleotide sequence ID" value="NZ_WHNW01000002.1"/>
</dbReference>
<dbReference type="EMBL" id="WHNW01000002">
    <property type="protein sequence ID" value="MPV85435.1"/>
    <property type="molecule type" value="Genomic_DNA"/>
</dbReference>
<dbReference type="Proteomes" id="UP000471298">
    <property type="component" value="Unassembled WGS sequence"/>
</dbReference>
<dbReference type="Gene3D" id="2.40.260.10">
    <property type="entry name" value="Sortase"/>
    <property type="match status" value="1"/>
</dbReference>
<dbReference type="InParanoid" id="A0A6N7EUZ8"/>
<dbReference type="InterPro" id="IPR041999">
    <property type="entry name" value="Sortase_D_1"/>
</dbReference>
<dbReference type="NCBIfam" id="TIGR03784">
    <property type="entry name" value="marine_sortase"/>
    <property type="match status" value="1"/>
</dbReference>
<sequence length="199" mass="22298">MKRRKIFVLAVFVIMGMSQLGSGLYTQAKAQVANWLISESWQERNHHEAPQKPWPWADTWVVARLSVPRLGINQFVMQDVSGESLAFGPGATDNIRTNGYNILAGHRDTHFNYLDELQVGDYLEIENISGETIIYQMTTSQVIDVRDGPLRFDANRTGLSLITCWPMDAIVPGGPLRYVVSGQQVSSISQVTPLLSYSR</sequence>
<proteinExistence type="predicted"/>
<reference evidence="2 3" key="1">
    <citation type="submission" date="2019-10" db="EMBL/GenBank/DDBJ databases">
        <title>Cardiobacteriales fam. a chemoheterotrophic member of the order Cardiobacteriales, and proposal of Cardiobacteriales fam. nov.</title>
        <authorList>
            <person name="Wang C."/>
        </authorList>
    </citation>
    <scope>NUCLEOTIDE SEQUENCE [LARGE SCALE GENOMIC DNA]</scope>
    <source>
        <strain evidence="2 3">ML27</strain>
    </source>
</reference>
<dbReference type="SUPFAM" id="SSF63817">
    <property type="entry name" value="Sortase"/>
    <property type="match status" value="1"/>
</dbReference>
<protein>
    <submittedName>
        <fullName evidence="2">Class GN sortase</fullName>
        <ecNumber evidence="2">3.4.22.-</ecNumber>
    </submittedName>
</protein>
<accession>A0A6N7EUZ8</accession>
<evidence type="ECO:0000256" key="1">
    <source>
        <dbReference type="ARBA" id="ARBA00022801"/>
    </source>
</evidence>
<dbReference type="InterPro" id="IPR023365">
    <property type="entry name" value="Sortase_dom-sf"/>
</dbReference>
<dbReference type="InterPro" id="IPR005754">
    <property type="entry name" value="Sortase"/>
</dbReference>
<dbReference type="EC" id="3.4.22.-" evidence="2"/>
<dbReference type="InterPro" id="IPR022445">
    <property type="entry name" value="Sortase_proteobact_type"/>
</dbReference>
<dbReference type="AlphaFoldDB" id="A0A6N7EUZ8"/>
<dbReference type="NCBIfam" id="TIGR01076">
    <property type="entry name" value="sortase_fam"/>
    <property type="match status" value="1"/>
</dbReference>
<evidence type="ECO:0000313" key="3">
    <source>
        <dbReference type="Proteomes" id="UP000471298"/>
    </source>
</evidence>
<gene>
    <name evidence="2" type="ORF">GCU85_01635</name>
</gene>
<comment type="caution">
    <text evidence="2">The sequence shown here is derived from an EMBL/GenBank/DDBJ whole genome shotgun (WGS) entry which is preliminary data.</text>
</comment>
<keyword evidence="1 2" id="KW-0378">Hydrolase</keyword>
<organism evidence="2 3">
    <name type="scientific">Ostreibacterium oceani</name>
    <dbReference type="NCBI Taxonomy" id="2654998"/>
    <lineage>
        <taxon>Bacteria</taxon>
        <taxon>Pseudomonadati</taxon>
        <taxon>Pseudomonadota</taxon>
        <taxon>Gammaproteobacteria</taxon>
        <taxon>Cardiobacteriales</taxon>
        <taxon>Ostreibacteriaceae</taxon>
        <taxon>Ostreibacterium</taxon>
    </lineage>
</organism>
<dbReference type="GO" id="GO:0016787">
    <property type="term" value="F:hydrolase activity"/>
    <property type="evidence" value="ECO:0007669"/>
    <property type="project" value="UniProtKB-KW"/>
</dbReference>
<keyword evidence="3" id="KW-1185">Reference proteome</keyword>